<protein>
    <submittedName>
        <fullName evidence="2">DUF2149 domain-containing protein</fullName>
    </submittedName>
</protein>
<dbReference type="AlphaFoldDB" id="A0A501PG92"/>
<dbReference type="InterPro" id="IPR018676">
    <property type="entry name" value="DUF2149"/>
</dbReference>
<dbReference type="EMBL" id="VFIY01000014">
    <property type="protein sequence ID" value="TPD59470.1"/>
    <property type="molecule type" value="Genomic_DNA"/>
</dbReference>
<dbReference type="Pfam" id="PF09919">
    <property type="entry name" value="DUF2149"/>
    <property type="match status" value="1"/>
</dbReference>
<proteinExistence type="predicted"/>
<comment type="caution">
    <text evidence="2">The sequence shown here is derived from an EMBL/GenBank/DDBJ whole genome shotgun (WGS) entry which is preliminary data.</text>
</comment>
<dbReference type="OrthoDB" id="199365at2"/>
<keyword evidence="1" id="KW-0472">Membrane</keyword>
<reference evidence="3" key="1">
    <citation type="submission" date="2019-06" db="EMBL/GenBank/DDBJ databases">
        <title>The complete genome of Emcibacter congregatus ZYLT.</title>
        <authorList>
            <person name="Zhao Z."/>
        </authorList>
    </citation>
    <scope>NUCLEOTIDE SEQUENCE [LARGE SCALE GENOMIC DNA]</scope>
    <source>
        <strain evidence="3">MCCC 1A06723</strain>
    </source>
</reference>
<keyword evidence="3" id="KW-1185">Reference proteome</keyword>
<gene>
    <name evidence="2" type="ORF">FIV46_11815</name>
</gene>
<evidence type="ECO:0000256" key="1">
    <source>
        <dbReference type="SAM" id="Phobius"/>
    </source>
</evidence>
<evidence type="ECO:0000313" key="3">
    <source>
        <dbReference type="Proteomes" id="UP000319148"/>
    </source>
</evidence>
<accession>A0A501PG92</accession>
<feature type="transmembrane region" description="Helical" evidence="1">
    <location>
        <begin position="12"/>
        <end position="32"/>
    </location>
</feature>
<keyword evidence="1" id="KW-0812">Transmembrane</keyword>
<keyword evidence="1" id="KW-1133">Transmembrane helix</keyword>
<evidence type="ECO:0000313" key="2">
    <source>
        <dbReference type="EMBL" id="TPD59470.1"/>
    </source>
</evidence>
<organism evidence="2 3">
    <name type="scientific">Emcibacter nanhaiensis</name>
    <dbReference type="NCBI Taxonomy" id="1505037"/>
    <lineage>
        <taxon>Bacteria</taxon>
        <taxon>Pseudomonadati</taxon>
        <taxon>Pseudomonadota</taxon>
        <taxon>Alphaproteobacteria</taxon>
        <taxon>Emcibacterales</taxon>
        <taxon>Emcibacteraceae</taxon>
        <taxon>Emcibacter</taxon>
    </lineage>
</organism>
<sequence length="110" mass="11809">MKLLDEDESINPALSVVNLVDVFLVLIAALLISIAQNPINPFLDDDVMVIKNPGQQDMEMIVKKGEKIETYKSTGEIGSGEGVKAGIAYRMPDGSIIYVPDEGEADASAN</sequence>
<name>A0A501PG92_9PROT</name>
<dbReference type="Proteomes" id="UP000319148">
    <property type="component" value="Unassembled WGS sequence"/>
</dbReference>
<dbReference type="RefSeq" id="WP_139941133.1">
    <property type="nucleotide sequence ID" value="NZ_JBHSYP010000006.1"/>
</dbReference>